<feature type="region of interest" description="Disordered" evidence="1">
    <location>
        <begin position="105"/>
        <end position="128"/>
    </location>
</feature>
<dbReference type="Proteomes" id="UP000652761">
    <property type="component" value="Unassembled WGS sequence"/>
</dbReference>
<dbReference type="EMBL" id="NMUH01013629">
    <property type="protein sequence ID" value="MQM22683.1"/>
    <property type="molecule type" value="Genomic_DNA"/>
</dbReference>
<gene>
    <name evidence="2" type="ORF">Taro_055739</name>
</gene>
<feature type="region of interest" description="Disordered" evidence="1">
    <location>
        <begin position="25"/>
        <end position="45"/>
    </location>
</feature>
<comment type="caution">
    <text evidence="2">The sequence shown here is derived from an EMBL/GenBank/DDBJ whole genome shotgun (WGS) entry which is preliminary data.</text>
</comment>
<reference evidence="2" key="1">
    <citation type="submission" date="2017-07" db="EMBL/GenBank/DDBJ databases">
        <title>Taro Niue Genome Assembly and Annotation.</title>
        <authorList>
            <person name="Atibalentja N."/>
            <person name="Keating K."/>
            <person name="Fields C.J."/>
        </authorList>
    </citation>
    <scope>NUCLEOTIDE SEQUENCE</scope>
    <source>
        <strain evidence="2">Niue_2</strain>
        <tissue evidence="2">Leaf</tissue>
    </source>
</reference>
<accession>A0A843XU70</accession>
<proteinExistence type="predicted"/>
<sequence length="128" mass="14060">MTLACVFLKRVLNYLLPFANPRENTHPSRSVLRLDPPEKRESTASCPLQLPSSCRINWTGLNGEAEGCTLSLLLLVPGDPSLELAFTPSSFLGDDGDGLIATAPRYGREAEDTEELVHSDFEREDVEA</sequence>
<evidence type="ECO:0000256" key="1">
    <source>
        <dbReference type="SAM" id="MobiDB-lite"/>
    </source>
</evidence>
<protein>
    <submittedName>
        <fullName evidence="2">Uncharacterized protein</fullName>
    </submittedName>
</protein>
<evidence type="ECO:0000313" key="3">
    <source>
        <dbReference type="Proteomes" id="UP000652761"/>
    </source>
</evidence>
<name>A0A843XU70_COLES</name>
<dbReference type="AlphaFoldDB" id="A0A843XU70"/>
<keyword evidence="3" id="KW-1185">Reference proteome</keyword>
<organism evidence="2 3">
    <name type="scientific">Colocasia esculenta</name>
    <name type="common">Wild taro</name>
    <name type="synonym">Arum esculentum</name>
    <dbReference type="NCBI Taxonomy" id="4460"/>
    <lineage>
        <taxon>Eukaryota</taxon>
        <taxon>Viridiplantae</taxon>
        <taxon>Streptophyta</taxon>
        <taxon>Embryophyta</taxon>
        <taxon>Tracheophyta</taxon>
        <taxon>Spermatophyta</taxon>
        <taxon>Magnoliopsida</taxon>
        <taxon>Liliopsida</taxon>
        <taxon>Araceae</taxon>
        <taxon>Aroideae</taxon>
        <taxon>Colocasieae</taxon>
        <taxon>Colocasia</taxon>
    </lineage>
</organism>
<evidence type="ECO:0000313" key="2">
    <source>
        <dbReference type="EMBL" id="MQM22683.1"/>
    </source>
</evidence>
<feature type="compositionally biased region" description="Basic and acidic residues" evidence="1">
    <location>
        <begin position="106"/>
        <end position="121"/>
    </location>
</feature>